<dbReference type="OrthoDB" id="6579040at2759"/>
<keyword evidence="2" id="KW-1185">Reference proteome</keyword>
<proteinExistence type="predicted"/>
<accession>A0A8K0DBV9</accession>
<gene>
    <name evidence="1" type="ORF">ILUMI_05463</name>
</gene>
<dbReference type="EMBL" id="VTPC01002029">
    <property type="protein sequence ID" value="KAF2900722.1"/>
    <property type="molecule type" value="Genomic_DNA"/>
</dbReference>
<protein>
    <recommendedName>
        <fullName evidence="3">RAP domain-containing protein</fullName>
    </recommendedName>
</protein>
<evidence type="ECO:0000313" key="1">
    <source>
        <dbReference type="EMBL" id="KAF2900722.1"/>
    </source>
</evidence>
<reference evidence="1" key="1">
    <citation type="submission" date="2019-08" db="EMBL/GenBank/DDBJ databases">
        <title>The genome of the North American firefly Photinus pyralis.</title>
        <authorList>
            <consortium name="Photinus pyralis genome working group"/>
            <person name="Fallon T.R."/>
            <person name="Sander Lower S.E."/>
            <person name="Weng J.-K."/>
        </authorList>
    </citation>
    <scope>NUCLEOTIDE SEQUENCE</scope>
    <source>
        <strain evidence="1">TRF0915ILg1</strain>
        <tissue evidence="1">Whole body</tissue>
    </source>
</reference>
<sequence>MRISYFASILKSYSILKNINKITARQSSRTILGDKITPLTENTLLGRMLLYLNNSVNKVPDNSLQDGTNVINNLIHGKTNSLRSLNVDQIAALFYNVNTNILSHNKQNLRKVLNLLDVECCFRINTMKPESILKLLNAFMHVTPNRITDYKFYHYATDNIDRCLKDISKKELLQFIFYIGLQKQTKKAQVMLRKCLRNINRELLDKLSIEDLCIVCNSTYRTNTKISNAHLLDKIKRTLNDNLNLMKDPALFVTLLKTVKQNHYEDEDLLSTISCTIFFNNTAQYYTFTTICYILSLYADYLYYDEELLNLLIQRGIEQLKASGEVATKNMYLTEQLRAKDITILLWAVSSLGYTKIDIKTLKDVFLPKIKERISIGEYKSSPDILIDAVLYMWMLNYRAIEILPLVLTKENTENVRESQSKSRHHLNLLLTCIAYEEPELYKNLRIKSTGIPNFNPNQQIQNRPLLQRVLKNLKALAPISMVQQVETNCQIPYFNILGISGYDDKMNKVVNIEVLDEFVCVKNKDCHPSGLMQLKLRLLEQVQVPLIIINQGEIDSMTDLELHEFLEEEIKLVSN</sequence>
<evidence type="ECO:0008006" key="3">
    <source>
        <dbReference type="Google" id="ProtNLM"/>
    </source>
</evidence>
<comment type="caution">
    <text evidence="1">The sequence shown here is derived from an EMBL/GenBank/DDBJ whole genome shotgun (WGS) entry which is preliminary data.</text>
</comment>
<dbReference type="AlphaFoldDB" id="A0A8K0DBV9"/>
<dbReference type="Proteomes" id="UP000801492">
    <property type="component" value="Unassembled WGS sequence"/>
</dbReference>
<name>A0A8K0DBV9_IGNLU</name>
<evidence type="ECO:0000313" key="2">
    <source>
        <dbReference type="Proteomes" id="UP000801492"/>
    </source>
</evidence>
<organism evidence="1 2">
    <name type="scientific">Ignelater luminosus</name>
    <name type="common">Cucubano</name>
    <name type="synonym">Pyrophorus luminosus</name>
    <dbReference type="NCBI Taxonomy" id="2038154"/>
    <lineage>
        <taxon>Eukaryota</taxon>
        <taxon>Metazoa</taxon>
        <taxon>Ecdysozoa</taxon>
        <taxon>Arthropoda</taxon>
        <taxon>Hexapoda</taxon>
        <taxon>Insecta</taxon>
        <taxon>Pterygota</taxon>
        <taxon>Neoptera</taxon>
        <taxon>Endopterygota</taxon>
        <taxon>Coleoptera</taxon>
        <taxon>Polyphaga</taxon>
        <taxon>Elateriformia</taxon>
        <taxon>Elateroidea</taxon>
        <taxon>Elateridae</taxon>
        <taxon>Agrypninae</taxon>
        <taxon>Pyrophorini</taxon>
        <taxon>Ignelater</taxon>
    </lineage>
</organism>